<dbReference type="InterPro" id="IPR006597">
    <property type="entry name" value="Sel1-like"/>
</dbReference>
<evidence type="ECO:0000256" key="1">
    <source>
        <dbReference type="SAM" id="MobiDB-lite"/>
    </source>
</evidence>
<dbReference type="Proteomes" id="UP001228690">
    <property type="component" value="Chromosome"/>
</dbReference>
<dbReference type="InterPro" id="IPR011990">
    <property type="entry name" value="TPR-like_helical_dom_sf"/>
</dbReference>
<evidence type="ECO:0000313" key="3">
    <source>
        <dbReference type="Proteomes" id="UP001228690"/>
    </source>
</evidence>
<dbReference type="SMART" id="SM00671">
    <property type="entry name" value="SEL1"/>
    <property type="match status" value="5"/>
</dbReference>
<accession>A0ABY8MGE0</accession>
<dbReference type="RefSeq" id="WP_326927237.1">
    <property type="nucleotide sequence ID" value="NZ_CP123443.1"/>
</dbReference>
<protein>
    <submittedName>
        <fullName evidence="2">Tetratricopeptide repeat protein</fullName>
    </submittedName>
</protein>
<dbReference type="EMBL" id="CP123443">
    <property type="protein sequence ID" value="WGK69049.1"/>
    <property type="molecule type" value="Genomic_DNA"/>
</dbReference>
<dbReference type="PANTHER" id="PTHR43628">
    <property type="entry name" value="ACTIVATOR OF C KINASE PROTEIN 1-RELATED"/>
    <property type="match status" value="1"/>
</dbReference>
<feature type="compositionally biased region" description="Basic residues" evidence="1">
    <location>
        <begin position="1"/>
        <end position="22"/>
    </location>
</feature>
<reference evidence="2 3" key="1">
    <citation type="submission" date="2023-04" db="EMBL/GenBank/DDBJ databases">
        <title>Spirochaete genome identified in red abalone sample constitutes a novel genus.</title>
        <authorList>
            <person name="Sharma S.P."/>
            <person name="Purcell C.M."/>
            <person name="Hyde J.R."/>
            <person name="Severin A.J."/>
        </authorList>
    </citation>
    <scope>NUCLEOTIDE SEQUENCE [LARGE SCALE GENOMIC DNA]</scope>
    <source>
        <strain evidence="2 3">SP-2023</strain>
    </source>
</reference>
<dbReference type="InterPro" id="IPR052945">
    <property type="entry name" value="Mitotic_Regulator"/>
</dbReference>
<dbReference type="Gene3D" id="1.25.40.10">
    <property type="entry name" value="Tetratricopeptide repeat domain"/>
    <property type="match status" value="1"/>
</dbReference>
<sequence length="421" mass="46643">MTAQRKSKQNKIKATKPKKIRFGRTSAAPGSNLGAVGTEIMGADLGLEPGDSPAEHTPEQVSAQRLEANRNKQRSQSKLVRQSLKRDREFEISYKQILLAADQGKKWAIVELGAYAEYLRDYRRSIEQYEKLAVQGDLYYMRRIAVIYEQSLEDIHSAIDWYTEAGHYGDEYSMIRAGNLLELHFEDYDEAVAWYRKAAQMDSLPAIYQLCRIYQHNLNNFDTAIEWYRRAVQLGDLKAAIALGQLYENSLKDYAKAIEWYSMAAGHKNLYAVNLLCQLYETKLRDYPRAIEWYKMAITLYNEQNGSDVVAADSQGQQSIDTAQMPYTSDASDSSGAFGAFPGGMHPSEAAYASQPGATPVPPPAPQAGPGVPSMGGLAGMPAISDNFDDGLLPHPSDLTPAELASASPGLNDEAEVEFLG</sequence>
<proteinExistence type="predicted"/>
<name>A0ABY8MGE0_9SPIO</name>
<feature type="region of interest" description="Disordered" evidence="1">
    <location>
        <begin position="349"/>
        <end position="412"/>
    </location>
</feature>
<feature type="region of interest" description="Disordered" evidence="1">
    <location>
        <begin position="1"/>
        <end position="80"/>
    </location>
</feature>
<dbReference type="Pfam" id="PF13181">
    <property type="entry name" value="TPR_8"/>
    <property type="match status" value="1"/>
</dbReference>
<dbReference type="InterPro" id="IPR019734">
    <property type="entry name" value="TPR_rpt"/>
</dbReference>
<gene>
    <name evidence="2" type="ORF">P0082_11285</name>
</gene>
<dbReference type="Pfam" id="PF08238">
    <property type="entry name" value="Sel1"/>
    <property type="match status" value="4"/>
</dbReference>
<evidence type="ECO:0000313" key="2">
    <source>
        <dbReference type="EMBL" id="WGK69049.1"/>
    </source>
</evidence>
<dbReference type="PANTHER" id="PTHR43628:SF1">
    <property type="entry name" value="CHITIN SYNTHASE REGULATORY FACTOR 2-RELATED"/>
    <property type="match status" value="1"/>
</dbReference>
<dbReference type="SUPFAM" id="SSF81901">
    <property type="entry name" value="HCP-like"/>
    <property type="match status" value="2"/>
</dbReference>
<organism evidence="2 3">
    <name type="scientific">Candidatus Haliotispira prima</name>
    <dbReference type="NCBI Taxonomy" id="3034016"/>
    <lineage>
        <taxon>Bacteria</taxon>
        <taxon>Pseudomonadati</taxon>
        <taxon>Spirochaetota</taxon>
        <taxon>Spirochaetia</taxon>
        <taxon>Spirochaetales</taxon>
        <taxon>Spirochaetaceae</taxon>
        <taxon>Candidatus Haliotispira</taxon>
    </lineage>
</organism>
<keyword evidence="3" id="KW-1185">Reference proteome</keyword>